<dbReference type="Proteomes" id="UP000319671">
    <property type="component" value="Unassembled WGS sequence"/>
</dbReference>
<evidence type="ECO:0000313" key="1">
    <source>
        <dbReference type="EMBL" id="TWD98511.1"/>
    </source>
</evidence>
<keyword evidence="2" id="KW-1185">Reference proteome</keyword>
<dbReference type="AlphaFoldDB" id="A0A561D510"/>
<evidence type="ECO:0000313" key="2">
    <source>
        <dbReference type="Proteomes" id="UP000319671"/>
    </source>
</evidence>
<protein>
    <submittedName>
        <fullName evidence="1">Uncharacterized protein</fullName>
    </submittedName>
</protein>
<accession>A0A561D510</accession>
<organism evidence="1 2">
    <name type="scientific">Neobacillus bataviensis</name>
    <dbReference type="NCBI Taxonomy" id="220685"/>
    <lineage>
        <taxon>Bacteria</taxon>
        <taxon>Bacillati</taxon>
        <taxon>Bacillota</taxon>
        <taxon>Bacilli</taxon>
        <taxon>Bacillales</taxon>
        <taxon>Bacillaceae</taxon>
        <taxon>Neobacillus</taxon>
    </lineage>
</organism>
<dbReference type="RefSeq" id="WP_144566439.1">
    <property type="nucleotide sequence ID" value="NZ_VIVN01000009.1"/>
</dbReference>
<proteinExistence type="predicted"/>
<comment type="caution">
    <text evidence="1">The sequence shown here is derived from an EMBL/GenBank/DDBJ whole genome shotgun (WGS) entry which is preliminary data.</text>
</comment>
<dbReference type="EMBL" id="VIVN01000009">
    <property type="protein sequence ID" value="TWD98511.1"/>
    <property type="molecule type" value="Genomic_DNA"/>
</dbReference>
<name>A0A561D510_9BACI</name>
<sequence>MGGARYDDVEDTQFPTHIIVSADVFSQYIFRSDVAYDLDIRLEDKMLETVLYKEDHLHDFARKHTRLRLVIIRKS</sequence>
<reference evidence="1 2" key="1">
    <citation type="submission" date="2019-06" db="EMBL/GenBank/DDBJ databases">
        <title>Sorghum-associated microbial communities from plants grown in Nebraska, USA.</title>
        <authorList>
            <person name="Schachtman D."/>
        </authorList>
    </citation>
    <scope>NUCLEOTIDE SEQUENCE [LARGE SCALE GENOMIC DNA]</scope>
    <source>
        <strain evidence="1 2">2482</strain>
    </source>
</reference>
<gene>
    <name evidence="1" type="ORF">FB550_10917</name>
</gene>